<dbReference type="RefSeq" id="WP_093025184.1">
    <property type="nucleotide sequence ID" value="NZ_FPBK01000007.1"/>
</dbReference>
<proteinExistence type="inferred from homology"/>
<protein>
    <submittedName>
        <fullName evidence="5">Site-specific recombinase XerD</fullName>
    </submittedName>
</protein>
<dbReference type="PROSITE" id="PS51898">
    <property type="entry name" value="TYR_RECOMBINASE"/>
    <property type="match status" value="1"/>
</dbReference>
<dbReference type="AlphaFoldDB" id="A0A1I7H6E8"/>
<dbReference type="GO" id="GO:0006310">
    <property type="term" value="P:DNA recombination"/>
    <property type="evidence" value="ECO:0007669"/>
    <property type="project" value="UniProtKB-KW"/>
</dbReference>
<dbReference type="GO" id="GO:0003677">
    <property type="term" value="F:DNA binding"/>
    <property type="evidence" value="ECO:0007669"/>
    <property type="project" value="UniProtKB-KW"/>
</dbReference>
<sequence>MQTFKTFTILFWINKSKKRNDDAPIYARVTVASKRIEISLKRFIPIDSWDPVNNCVKGKTNKSKEINLYLDRVKSKLFACYTELQMGTGEVTAARLKALYLGENPDEKTLLNIVEYHNKEMVAVLKPGTMKNYRTTEVYIRKYLQERLEVQDLELKRVNFKFIIEFERFLRGSNPATRQAITNNGVMKHMERLKKMLNLAIKLEWMLRNPFDQYKMKFEEYDRSFLTEKELRKLERKEFERQTLEKVKDVFLFCCYTGLAYVDVKDLSYNQLVKGIDGNVWIQRKRTKTKKSIRIPLLPPAKEILKKYKQQKVHWKETDKVLPVYSNQKTNKYLKEIIRACKIKKEVSFHVARHTFATTVTLSKGIPMETVSKLLGHSKMATTQTYARVLDTKLSHDMQRLMKNYK</sequence>
<dbReference type="OrthoDB" id="892893at2"/>
<reference evidence="5 6" key="1">
    <citation type="submission" date="2016-10" db="EMBL/GenBank/DDBJ databases">
        <authorList>
            <person name="de Groot N.N."/>
        </authorList>
    </citation>
    <scope>NUCLEOTIDE SEQUENCE [LARGE SCALE GENOMIC DNA]</scope>
    <source>
        <strain evidence="5 6">CGMCC 1.12333</strain>
    </source>
</reference>
<dbReference type="InterPro" id="IPR011010">
    <property type="entry name" value="DNA_brk_join_enz"/>
</dbReference>
<dbReference type="InterPro" id="IPR035386">
    <property type="entry name" value="Arm-DNA-bind_5"/>
</dbReference>
<accession>A0A1I7H6E8</accession>
<dbReference type="STRING" id="1224947.SAMN05216480_107124"/>
<dbReference type="InterPro" id="IPR025269">
    <property type="entry name" value="SAM-like_dom"/>
</dbReference>
<keyword evidence="3" id="KW-0233">DNA recombination</keyword>
<feature type="domain" description="Tyr recombinase" evidence="4">
    <location>
        <begin position="221"/>
        <end position="406"/>
    </location>
</feature>
<evidence type="ECO:0000313" key="6">
    <source>
        <dbReference type="Proteomes" id="UP000199138"/>
    </source>
</evidence>
<dbReference type="EMBL" id="FPBK01000007">
    <property type="protein sequence ID" value="SFU56262.1"/>
    <property type="molecule type" value="Genomic_DNA"/>
</dbReference>
<dbReference type="GO" id="GO:0015074">
    <property type="term" value="P:DNA integration"/>
    <property type="evidence" value="ECO:0007669"/>
    <property type="project" value="InterPro"/>
</dbReference>
<keyword evidence="2" id="KW-0238">DNA-binding</keyword>
<dbReference type="InterPro" id="IPR050090">
    <property type="entry name" value="Tyrosine_recombinase_XerCD"/>
</dbReference>
<comment type="similarity">
    <text evidence="1">Belongs to the 'phage' integrase family.</text>
</comment>
<dbReference type="PANTHER" id="PTHR30349">
    <property type="entry name" value="PHAGE INTEGRASE-RELATED"/>
    <property type="match status" value="1"/>
</dbReference>
<dbReference type="Proteomes" id="UP000199138">
    <property type="component" value="Unassembled WGS sequence"/>
</dbReference>
<name>A0A1I7H6E8_9FLAO</name>
<evidence type="ECO:0000256" key="1">
    <source>
        <dbReference type="ARBA" id="ARBA00008857"/>
    </source>
</evidence>
<evidence type="ECO:0000259" key="4">
    <source>
        <dbReference type="PROSITE" id="PS51898"/>
    </source>
</evidence>
<gene>
    <name evidence="5" type="ORF">SAMN05216480_107124</name>
</gene>
<dbReference type="Pfam" id="PF00589">
    <property type="entry name" value="Phage_integrase"/>
    <property type="match status" value="1"/>
</dbReference>
<dbReference type="SUPFAM" id="SSF56349">
    <property type="entry name" value="DNA breaking-rejoining enzymes"/>
    <property type="match status" value="1"/>
</dbReference>
<dbReference type="Pfam" id="PF17293">
    <property type="entry name" value="Arm-DNA-bind_5"/>
    <property type="match status" value="1"/>
</dbReference>
<dbReference type="Gene3D" id="1.10.443.10">
    <property type="entry name" value="Intergrase catalytic core"/>
    <property type="match status" value="1"/>
</dbReference>
<evidence type="ECO:0000256" key="2">
    <source>
        <dbReference type="ARBA" id="ARBA00023125"/>
    </source>
</evidence>
<dbReference type="InterPro" id="IPR010998">
    <property type="entry name" value="Integrase_recombinase_N"/>
</dbReference>
<keyword evidence="6" id="KW-1185">Reference proteome</keyword>
<dbReference type="Pfam" id="PF13102">
    <property type="entry name" value="Phage_int_SAM_5"/>
    <property type="match status" value="1"/>
</dbReference>
<dbReference type="InterPro" id="IPR013762">
    <property type="entry name" value="Integrase-like_cat_sf"/>
</dbReference>
<dbReference type="InterPro" id="IPR002104">
    <property type="entry name" value="Integrase_catalytic"/>
</dbReference>
<dbReference type="CDD" id="cd01185">
    <property type="entry name" value="INTN1_C_like"/>
    <property type="match status" value="1"/>
</dbReference>
<evidence type="ECO:0000313" key="5">
    <source>
        <dbReference type="EMBL" id="SFU56262.1"/>
    </source>
</evidence>
<evidence type="ECO:0000256" key="3">
    <source>
        <dbReference type="ARBA" id="ARBA00023172"/>
    </source>
</evidence>
<dbReference type="Gene3D" id="1.10.150.130">
    <property type="match status" value="1"/>
</dbReference>
<dbReference type="PANTHER" id="PTHR30349:SF64">
    <property type="entry name" value="PROPHAGE INTEGRASE INTD-RELATED"/>
    <property type="match status" value="1"/>
</dbReference>
<organism evidence="5 6">
    <name type="scientific">Pustulibacterium marinum</name>
    <dbReference type="NCBI Taxonomy" id="1224947"/>
    <lineage>
        <taxon>Bacteria</taxon>
        <taxon>Pseudomonadati</taxon>
        <taxon>Bacteroidota</taxon>
        <taxon>Flavobacteriia</taxon>
        <taxon>Flavobacteriales</taxon>
        <taxon>Flavobacteriaceae</taxon>
        <taxon>Pustulibacterium</taxon>
    </lineage>
</organism>